<dbReference type="Proteomes" id="UP000242367">
    <property type="component" value="Unassembled WGS sequence"/>
</dbReference>
<organism evidence="1 2">
    <name type="scientific">Actinomadura rubteroloni</name>
    <dbReference type="NCBI Taxonomy" id="1926885"/>
    <lineage>
        <taxon>Bacteria</taxon>
        <taxon>Bacillati</taxon>
        <taxon>Actinomycetota</taxon>
        <taxon>Actinomycetes</taxon>
        <taxon>Streptosporangiales</taxon>
        <taxon>Thermomonosporaceae</taxon>
        <taxon>Actinomadura</taxon>
    </lineage>
</organism>
<evidence type="ECO:0000313" key="2">
    <source>
        <dbReference type="Proteomes" id="UP000242367"/>
    </source>
</evidence>
<gene>
    <name evidence="1" type="ORF">BTM25_41910</name>
</gene>
<proteinExistence type="predicted"/>
<sequence length="57" mass="6092">MQLHVKLGRQEEAARWGSGSLVAFTPPPGLPTALLQDGWTVPAKRRSKPSPTVAVTV</sequence>
<dbReference type="AlphaFoldDB" id="A0A2P4UKG1"/>
<accession>A0A2P4UKG1</accession>
<name>A0A2P4UKG1_9ACTN</name>
<reference evidence="1 2" key="1">
    <citation type="journal article" date="2017" name="Chemistry">
        <title>Isolation, Biosynthesis and Chemical Modifications of Rubterolones A-F: Rare Tropolone Alkaloids from Actinomadura sp. 5-2.</title>
        <authorList>
            <person name="Guo H."/>
            <person name="Benndorf R."/>
            <person name="Leichnitz D."/>
            <person name="Klassen J.L."/>
            <person name="Vollmers J."/>
            <person name="Gorls H."/>
            <person name="Steinacker M."/>
            <person name="Weigel C."/>
            <person name="Dahse H.M."/>
            <person name="Kaster A.K."/>
            <person name="de Beer Z.W."/>
            <person name="Poulsen M."/>
            <person name="Beemelmanns C."/>
        </authorList>
    </citation>
    <scope>NUCLEOTIDE SEQUENCE [LARGE SCALE GENOMIC DNA]</scope>
    <source>
        <strain evidence="1 2">5-2</strain>
    </source>
</reference>
<keyword evidence="2" id="KW-1185">Reference proteome</keyword>
<comment type="caution">
    <text evidence="1">The sequence shown here is derived from an EMBL/GenBank/DDBJ whole genome shotgun (WGS) entry which is preliminary data.</text>
</comment>
<evidence type="ECO:0000313" key="1">
    <source>
        <dbReference type="EMBL" id="POM25543.1"/>
    </source>
</evidence>
<dbReference type="EMBL" id="MTBP01000002">
    <property type="protein sequence ID" value="POM25543.1"/>
    <property type="molecule type" value="Genomic_DNA"/>
</dbReference>
<protein>
    <submittedName>
        <fullName evidence="1">Uncharacterized protein</fullName>
    </submittedName>
</protein>